<protein>
    <submittedName>
        <fullName evidence="1">12354_t:CDS:1</fullName>
    </submittedName>
</protein>
<evidence type="ECO:0000313" key="2">
    <source>
        <dbReference type="Proteomes" id="UP000789525"/>
    </source>
</evidence>
<name>A0ACA9KJ27_9GLOM</name>
<dbReference type="EMBL" id="CAJVPT010002152">
    <property type="protein sequence ID" value="CAG8476483.1"/>
    <property type="molecule type" value="Genomic_DNA"/>
</dbReference>
<sequence>MARGGAIYKDLIRSLNLAKEESRIQKKVIEISGQMDLKIGSAALKNWSTCRPIYAIQIACEMLRVPFDRKSLLKLANTTEQDYYSSLSYIKKTLGIYSLIDFESLASRFGCPKIIPYAESMLEIFKAEWSKELSAASKRGIDWDADIYKIAVFWCCCKSVGGQDRVSRDQLTSLHDFSASRTELQRTAKLIEKYCKNYINKLKSRTRKGDLVITFIKPPSKRKHEDDKTENEQPERYEKVVREDTDDKLLDESGIT</sequence>
<gene>
    <name evidence="1" type="ORF">ACOLOM_LOCUS1819</name>
</gene>
<dbReference type="Proteomes" id="UP000789525">
    <property type="component" value="Unassembled WGS sequence"/>
</dbReference>
<keyword evidence="2" id="KW-1185">Reference proteome</keyword>
<feature type="non-terminal residue" evidence="1">
    <location>
        <position position="256"/>
    </location>
</feature>
<reference evidence="1" key="1">
    <citation type="submission" date="2021-06" db="EMBL/GenBank/DDBJ databases">
        <authorList>
            <person name="Kallberg Y."/>
            <person name="Tangrot J."/>
            <person name="Rosling A."/>
        </authorList>
    </citation>
    <scope>NUCLEOTIDE SEQUENCE</scope>
    <source>
        <strain evidence="1">CL356</strain>
    </source>
</reference>
<comment type="caution">
    <text evidence="1">The sequence shown here is derived from an EMBL/GenBank/DDBJ whole genome shotgun (WGS) entry which is preliminary data.</text>
</comment>
<accession>A0ACA9KJ27</accession>
<proteinExistence type="predicted"/>
<organism evidence="1 2">
    <name type="scientific">Acaulospora colombiana</name>
    <dbReference type="NCBI Taxonomy" id="27376"/>
    <lineage>
        <taxon>Eukaryota</taxon>
        <taxon>Fungi</taxon>
        <taxon>Fungi incertae sedis</taxon>
        <taxon>Mucoromycota</taxon>
        <taxon>Glomeromycotina</taxon>
        <taxon>Glomeromycetes</taxon>
        <taxon>Diversisporales</taxon>
        <taxon>Acaulosporaceae</taxon>
        <taxon>Acaulospora</taxon>
    </lineage>
</organism>
<evidence type="ECO:0000313" key="1">
    <source>
        <dbReference type="EMBL" id="CAG8476483.1"/>
    </source>
</evidence>